<evidence type="ECO:0000313" key="5">
    <source>
        <dbReference type="Proteomes" id="UP000650582"/>
    </source>
</evidence>
<protein>
    <submittedName>
        <fullName evidence="3">Uncharacterized protein</fullName>
    </submittedName>
</protein>
<gene>
    <name evidence="4" type="ORF">RHS01_05493</name>
    <name evidence="3" type="ORF">RHS04_00504</name>
</gene>
<accession>A0A8H7HEQ1</accession>
<evidence type="ECO:0000313" key="4">
    <source>
        <dbReference type="EMBL" id="KAF8755288.1"/>
    </source>
</evidence>
<reference evidence="3" key="1">
    <citation type="submission" date="2020-09" db="EMBL/GenBank/DDBJ databases">
        <title>Comparative genome analyses of four rice-infecting Rhizoctonia solani isolates reveal extensive enrichment of homogalacturonan modification genes.</title>
        <authorList>
            <person name="Lee D.-Y."/>
            <person name="Jeon J."/>
            <person name="Kim K.-T."/>
            <person name="Cheong K."/>
            <person name="Song H."/>
            <person name="Choi G."/>
            <person name="Ko J."/>
            <person name="Opiyo S.O."/>
            <person name="Zuo S."/>
            <person name="Madhav S."/>
            <person name="Lee Y.-H."/>
            <person name="Wang G.-L."/>
        </authorList>
    </citation>
    <scope>NUCLEOTIDE SEQUENCE</scope>
    <source>
        <strain evidence="4">AG1-IA B2</strain>
        <strain evidence="3">AG1-IA YN-7</strain>
    </source>
</reference>
<dbReference type="EMBL" id="JACYCC010000021">
    <property type="protein sequence ID" value="KAF8685616.1"/>
    <property type="molecule type" value="Genomic_DNA"/>
</dbReference>
<keyword evidence="2" id="KW-0732">Signal</keyword>
<dbReference type="EMBL" id="JACYCF010000009">
    <property type="protein sequence ID" value="KAF8755288.1"/>
    <property type="molecule type" value="Genomic_DNA"/>
</dbReference>
<dbReference type="Proteomes" id="UP000650582">
    <property type="component" value="Unassembled WGS sequence"/>
</dbReference>
<evidence type="ECO:0000256" key="2">
    <source>
        <dbReference type="SAM" id="SignalP"/>
    </source>
</evidence>
<organism evidence="3 5">
    <name type="scientific">Rhizoctonia solani</name>
    <dbReference type="NCBI Taxonomy" id="456999"/>
    <lineage>
        <taxon>Eukaryota</taxon>
        <taxon>Fungi</taxon>
        <taxon>Dikarya</taxon>
        <taxon>Basidiomycota</taxon>
        <taxon>Agaricomycotina</taxon>
        <taxon>Agaricomycetes</taxon>
        <taxon>Cantharellales</taxon>
        <taxon>Ceratobasidiaceae</taxon>
        <taxon>Rhizoctonia</taxon>
    </lineage>
</organism>
<sequence>MRAHSIISVLLAAYTAYAQATALLSSTNYRPSLSTNSSSSYSLDSSGTPTSTSGRPVVTFIETVLPSFRPSVVAITVECPWASGSVYTTSRPSPTRNTLNPSGFSGTITTTTAPASSFTEGSSLASFSRPIGTPSYSIANTTISIPPHSIVTVCISFSTIGTPGTIYTTYDPSPTGGVFSTHLSGPIYSGNVSTTYRLRPSGISLILISPIPVTSYTRYIPESTIIPSATPAPNTPTVNP</sequence>
<feature type="region of interest" description="Disordered" evidence="1">
    <location>
        <begin position="33"/>
        <end position="53"/>
    </location>
</feature>
<comment type="caution">
    <text evidence="3">The sequence shown here is derived from an EMBL/GenBank/DDBJ whole genome shotgun (WGS) entry which is preliminary data.</text>
</comment>
<dbReference type="AlphaFoldDB" id="A0A8H7HEQ1"/>
<evidence type="ECO:0000256" key="1">
    <source>
        <dbReference type="SAM" id="MobiDB-lite"/>
    </source>
</evidence>
<evidence type="ECO:0000313" key="3">
    <source>
        <dbReference type="EMBL" id="KAF8685616.1"/>
    </source>
</evidence>
<feature type="signal peptide" evidence="2">
    <location>
        <begin position="1"/>
        <end position="20"/>
    </location>
</feature>
<feature type="chain" id="PRO_5036431117" evidence="2">
    <location>
        <begin position="21"/>
        <end position="240"/>
    </location>
</feature>
<name>A0A8H7HEQ1_9AGAM</name>
<proteinExistence type="predicted"/>
<dbReference type="Proteomes" id="UP000614334">
    <property type="component" value="Unassembled WGS sequence"/>
</dbReference>